<feature type="transmembrane region" description="Helical" evidence="6">
    <location>
        <begin position="138"/>
        <end position="162"/>
    </location>
</feature>
<dbReference type="InterPro" id="IPR052337">
    <property type="entry name" value="SAT4-like"/>
</dbReference>
<dbReference type="Pfam" id="PF20684">
    <property type="entry name" value="Fung_rhodopsin"/>
    <property type="match status" value="1"/>
</dbReference>
<evidence type="ECO:0000256" key="1">
    <source>
        <dbReference type="ARBA" id="ARBA00004141"/>
    </source>
</evidence>
<evidence type="ECO:0000256" key="2">
    <source>
        <dbReference type="ARBA" id="ARBA00022692"/>
    </source>
</evidence>
<keyword evidence="9" id="KW-1185">Reference proteome</keyword>
<feature type="transmembrane region" description="Helical" evidence="6">
    <location>
        <begin position="262"/>
        <end position="282"/>
    </location>
</feature>
<accession>A0A1L7XV54</accession>
<evidence type="ECO:0000256" key="4">
    <source>
        <dbReference type="ARBA" id="ARBA00023136"/>
    </source>
</evidence>
<dbReference type="Proteomes" id="UP000184330">
    <property type="component" value="Unassembled WGS sequence"/>
</dbReference>
<keyword evidence="3 6" id="KW-1133">Transmembrane helix</keyword>
<dbReference type="PANTHER" id="PTHR33048">
    <property type="entry name" value="PTH11-LIKE INTEGRAL MEMBRANE PROTEIN (AFU_ORTHOLOGUE AFUA_5G11245)"/>
    <property type="match status" value="1"/>
</dbReference>
<evidence type="ECO:0000256" key="3">
    <source>
        <dbReference type="ARBA" id="ARBA00022989"/>
    </source>
</evidence>
<protein>
    <recommendedName>
        <fullName evidence="7">Rhodopsin domain-containing protein</fullName>
    </recommendedName>
</protein>
<dbReference type="STRING" id="576137.A0A1L7XV54"/>
<proteinExistence type="inferred from homology"/>
<evidence type="ECO:0000259" key="7">
    <source>
        <dbReference type="Pfam" id="PF20684"/>
    </source>
</evidence>
<keyword evidence="4 6" id="KW-0472">Membrane</keyword>
<keyword evidence="2 6" id="KW-0812">Transmembrane</keyword>
<gene>
    <name evidence="8" type="ORF">PAC_18788</name>
</gene>
<organism evidence="8 9">
    <name type="scientific">Phialocephala subalpina</name>
    <dbReference type="NCBI Taxonomy" id="576137"/>
    <lineage>
        <taxon>Eukaryota</taxon>
        <taxon>Fungi</taxon>
        <taxon>Dikarya</taxon>
        <taxon>Ascomycota</taxon>
        <taxon>Pezizomycotina</taxon>
        <taxon>Leotiomycetes</taxon>
        <taxon>Helotiales</taxon>
        <taxon>Mollisiaceae</taxon>
        <taxon>Phialocephala</taxon>
        <taxon>Phialocephala fortinii species complex</taxon>
    </lineage>
</organism>
<dbReference type="PROSITE" id="PS51257">
    <property type="entry name" value="PROKAR_LIPOPROTEIN"/>
    <property type="match status" value="1"/>
</dbReference>
<feature type="transmembrane region" description="Helical" evidence="6">
    <location>
        <begin position="219"/>
        <end position="242"/>
    </location>
</feature>
<dbReference type="AlphaFoldDB" id="A0A1L7XV54"/>
<feature type="transmembrane region" description="Helical" evidence="6">
    <location>
        <begin position="182"/>
        <end position="207"/>
    </location>
</feature>
<dbReference type="OrthoDB" id="3648173at2759"/>
<sequence length="353" mass="38747">MVDRRAVLVGNTVTFGILAIGCVALRLWFRISRRVFTLADSCITLATCTATVQSILQILCITCPIFKPTVIATNIFFGRCKLGLRATCSGFASEHSEYLWLNQVFFKITTMMTKLSLCLVYHHLFQKADSKVVRYSRIVNYATGFFIATYYFAVFIAVTFQCTPVAKSWDTTVPGTCVNVRAIRFVTSVVNIVTSLLVIGLPLPVLFKMKHRGSELKQIIILVLLGLIHTACAIGRLVVLIVPALATNRDTQFASIPNNTAGMIEMDIGIIAASLVVMRPVIQLISHKITGKETPGDALSGSRGPSAYIHMSGSGSGGRKRPEYIRGITKTVEVELESRNVSTENILGHRKRG</sequence>
<comment type="subcellular location">
    <subcellularLocation>
        <location evidence="1">Membrane</location>
        <topology evidence="1">Multi-pass membrane protein</topology>
    </subcellularLocation>
</comment>
<feature type="transmembrane region" description="Helical" evidence="6">
    <location>
        <begin position="6"/>
        <end position="29"/>
    </location>
</feature>
<name>A0A1L7XV54_9HELO</name>
<dbReference type="EMBL" id="FJOG01000061">
    <property type="protein sequence ID" value="CZR68887.1"/>
    <property type="molecule type" value="Genomic_DNA"/>
</dbReference>
<dbReference type="PANTHER" id="PTHR33048:SF47">
    <property type="entry name" value="INTEGRAL MEMBRANE PROTEIN-RELATED"/>
    <property type="match status" value="1"/>
</dbReference>
<evidence type="ECO:0000256" key="6">
    <source>
        <dbReference type="SAM" id="Phobius"/>
    </source>
</evidence>
<evidence type="ECO:0000313" key="9">
    <source>
        <dbReference type="Proteomes" id="UP000184330"/>
    </source>
</evidence>
<dbReference type="GO" id="GO:0016020">
    <property type="term" value="C:membrane"/>
    <property type="evidence" value="ECO:0007669"/>
    <property type="project" value="UniProtKB-SubCell"/>
</dbReference>
<feature type="domain" description="Rhodopsin" evidence="7">
    <location>
        <begin position="25"/>
        <end position="283"/>
    </location>
</feature>
<comment type="similarity">
    <text evidence="5">Belongs to the SAT4 family.</text>
</comment>
<reference evidence="8 9" key="1">
    <citation type="submission" date="2016-03" db="EMBL/GenBank/DDBJ databases">
        <authorList>
            <person name="Ploux O."/>
        </authorList>
    </citation>
    <scope>NUCLEOTIDE SEQUENCE [LARGE SCALE GENOMIC DNA]</scope>
    <source>
        <strain evidence="8 9">UAMH 11012</strain>
    </source>
</reference>
<evidence type="ECO:0000313" key="8">
    <source>
        <dbReference type="EMBL" id="CZR68887.1"/>
    </source>
</evidence>
<evidence type="ECO:0000256" key="5">
    <source>
        <dbReference type="ARBA" id="ARBA00038359"/>
    </source>
</evidence>
<dbReference type="InterPro" id="IPR049326">
    <property type="entry name" value="Rhodopsin_dom_fungi"/>
</dbReference>